<dbReference type="EMBL" id="MU004184">
    <property type="protein sequence ID" value="KAF2499718.1"/>
    <property type="molecule type" value="Genomic_DNA"/>
</dbReference>
<dbReference type="InterPro" id="IPR007250">
    <property type="entry name" value="HSP9_HSP12"/>
</dbReference>
<dbReference type="PIRSF" id="PIRSF002590">
    <property type="entry name" value="HSP9/HSP12_fun"/>
    <property type="match status" value="1"/>
</dbReference>
<sequence length="95" mass="9878">MSDLGRKDLSTQLGEKVTPDSQKSTLDQTKETVTGLTDKAAAAVVPEGEKSTTQKVGDETRGTTNDASAQGKTLLDQAQETVANAAQSVADALKK</sequence>
<reference evidence="2" key="1">
    <citation type="journal article" date="2020" name="Stud. Mycol.">
        <title>101 Dothideomycetes genomes: a test case for predicting lifestyles and emergence of pathogens.</title>
        <authorList>
            <person name="Haridas S."/>
            <person name="Albert R."/>
            <person name="Binder M."/>
            <person name="Bloem J."/>
            <person name="Labutti K."/>
            <person name="Salamov A."/>
            <person name="Andreopoulos B."/>
            <person name="Baker S."/>
            <person name="Barry K."/>
            <person name="Bills G."/>
            <person name="Bluhm B."/>
            <person name="Cannon C."/>
            <person name="Castanera R."/>
            <person name="Culley D."/>
            <person name="Daum C."/>
            <person name="Ezra D."/>
            <person name="Gonzalez J."/>
            <person name="Henrissat B."/>
            <person name="Kuo A."/>
            <person name="Liang C."/>
            <person name="Lipzen A."/>
            <person name="Lutzoni F."/>
            <person name="Magnuson J."/>
            <person name="Mondo S."/>
            <person name="Nolan M."/>
            <person name="Ohm R."/>
            <person name="Pangilinan J."/>
            <person name="Park H.-J."/>
            <person name="Ramirez L."/>
            <person name="Alfaro M."/>
            <person name="Sun H."/>
            <person name="Tritt A."/>
            <person name="Yoshinaga Y."/>
            <person name="Zwiers L.-H."/>
            <person name="Turgeon B."/>
            <person name="Goodwin S."/>
            <person name="Spatafora J."/>
            <person name="Crous P."/>
            <person name="Grigoriev I."/>
        </authorList>
    </citation>
    <scope>NUCLEOTIDE SEQUENCE</scope>
    <source>
        <strain evidence="2">CBS 269.34</strain>
    </source>
</reference>
<proteinExistence type="predicted"/>
<protein>
    <recommendedName>
        <fullName evidence="4">Chaperone/heat shock protein-like protein Hsp12</fullName>
    </recommendedName>
</protein>
<dbReference type="Proteomes" id="UP000799750">
    <property type="component" value="Unassembled WGS sequence"/>
</dbReference>
<name>A0A6A6R4S2_9PEZI</name>
<evidence type="ECO:0000256" key="1">
    <source>
        <dbReference type="SAM" id="MobiDB-lite"/>
    </source>
</evidence>
<dbReference type="OrthoDB" id="2348401at2759"/>
<evidence type="ECO:0000313" key="3">
    <source>
        <dbReference type="Proteomes" id="UP000799750"/>
    </source>
</evidence>
<keyword evidence="3" id="KW-1185">Reference proteome</keyword>
<evidence type="ECO:0008006" key="4">
    <source>
        <dbReference type="Google" id="ProtNLM"/>
    </source>
</evidence>
<gene>
    <name evidence="2" type="ORF">BU16DRAFT_615109</name>
</gene>
<dbReference type="AlphaFoldDB" id="A0A6A6R4S2"/>
<feature type="compositionally biased region" description="Polar residues" evidence="1">
    <location>
        <begin position="19"/>
        <end position="35"/>
    </location>
</feature>
<feature type="region of interest" description="Disordered" evidence="1">
    <location>
        <begin position="1"/>
        <end position="72"/>
    </location>
</feature>
<dbReference type="Gene3D" id="6.10.280.100">
    <property type="match status" value="1"/>
</dbReference>
<evidence type="ECO:0000313" key="2">
    <source>
        <dbReference type="EMBL" id="KAF2499718.1"/>
    </source>
</evidence>
<feature type="compositionally biased region" description="Basic and acidic residues" evidence="1">
    <location>
        <begin position="47"/>
        <end position="61"/>
    </location>
</feature>
<accession>A0A6A6R4S2</accession>
<feature type="compositionally biased region" description="Polar residues" evidence="1">
    <location>
        <begin position="62"/>
        <end position="72"/>
    </location>
</feature>
<dbReference type="Pfam" id="PF04119">
    <property type="entry name" value="HSP9_HSP12"/>
    <property type="match status" value="1"/>
</dbReference>
<organism evidence="2 3">
    <name type="scientific">Lophium mytilinum</name>
    <dbReference type="NCBI Taxonomy" id="390894"/>
    <lineage>
        <taxon>Eukaryota</taxon>
        <taxon>Fungi</taxon>
        <taxon>Dikarya</taxon>
        <taxon>Ascomycota</taxon>
        <taxon>Pezizomycotina</taxon>
        <taxon>Dothideomycetes</taxon>
        <taxon>Pleosporomycetidae</taxon>
        <taxon>Mytilinidiales</taxon>
        <taxon>Mytilinidiaceae</taxon>
        <taxon>Lophium</taxon>
    </lineage>
</organism>